<comment type="subcellular location">
    <subcellularLocation>
        <location evidence="1">Nucleus</location>
    </subcellularLocation>
</comment>
<evidence type="ECO:0000256" key="5">
    <source>
        <dbReference type="ARBA" id="ARBA00022833"/>
    </source>
</evidence>
<dbReference type="PANTHER" id="PTHR24394">
    <property type="entry name" value="ZINC FINGER PROTEIN"/>
    <property type="match status" value="1"/>
</dbReference>
<feature type="domain" description="C2H2-type" evidence="9">
    <location>
        <begin position="518"/>
        <end position="545"/>
    </location>
</feature>
<evidence type="ECO:0000256" key="2">
    <source>
        <dbReference type="ARBA" id="ARBA00022723"/>
    </source>
</evidence>
<feature type="domain" description="C2H2-type" evidence="9">
    <location>
        <begin position="433"/>
        <end position="461"/>
    </location>
</feature>
<feature type="region of interest" description="Disordered" evidence="8">
    <location>
        <begin position="592"/>
        <end position="651"/>
    </location>
</feature>
<evidence type="ECO:0000259" key="9">
    <source>
        <dbReference type="PROSITE" id="PS50157"/>
    </source>
</evidence>
<dbReference type="OrthoDB" id="8117402at2759"/>
<keyword evidence="2" id="KW-0479">Metal-binding</keyword>
<dbReference type="SUPFAM" id="SSF57667">
    <property type="entry name" value="beta-beta-alpha zinc fingers"/>
    <property type="match status" value="5"/>
</dbReference>
<evidence type="ECO:0000256" key="6">
    <source>
        <dbReference type="ARBA" id="ARBA00023242"/>
    </source>
</evidence>
<evidence type="ECO:0000256" key="3">
    <source>
        <dbReference type="ARBA" id="ARBA00022737"/>
    </source>
</evidence>
<keyword evidence="5" id="KW-0862">Zinc</keyword>
<accession>A0A2J7PNT3</accession>
<proteinExistence type="predicted"/>
<dbReference type="PROSITE" id="PS00028">
    <property type="entry name" value="ZINC_FINGER_C2H2_1"/>
    <property type="match status" value="8"/>
</dbReference>
<dbReference type="SMART" id="SM00355">
    <property type="entry name" value="ZnF_C2H2"/>
    <property type="match status" value="10"/>
</dbReference>
<evidence type="ECO:0000256" key="7">
    <source>
        <dbReference type="PROSITE-ProRule" id="PRU00042"/>
    </source>
</evidence>
<evidence type="ECO:0000256" key="1">
    <source>
        <dbReference type="ARBA" id="ARBA00004123"/>
    </source>
</evidence>
<name>A0A2J7PNT3_9NEOP</name>
<keyword evidence="3" id="KW-0677">Repeat</keyword>
<dbReference type="EMBL" id="NEVH01023287">
    <property type="protein sequence ID" value="PNF18002.1"/>
    <property type="molecule type" value="Genomic_DNA"/>
</dbReference>
<feature type="domain" description="C2H2-type" evidence="9">
    <location>
        <begin position="490"/>
        <end position="517"/>
    </location>
</feature>
<dbReference type="Proteomes" id="UP000235965">
    <property type="component" value="Unassembled WGS sequence"/>
</dbReference>
<evidence type="ECO:0000256" key="8">
    <source>
        <dbReference type="SAM" id="MobiDB-lite"/>
    </source>
</evidence>
<dbReference type="InParanoid" id="A0A2J7PNT3"/>
<keyword evidence="11" id="KW-1185">Reference proteome</keyword>
<feature type="region of interest" description="Disordered" evidence="8">
    <location>
        <begin position="142"/>
        <end position="176"/>
    </location>
</feature>
<protein>
    <recommendedName>
        <fullName evidence="9">C2H2-type domain-containing protein</fullName>
    </recommendedName>
</protein>
<dbReference type="InterPro" id="IPR013087">
    <property type="entry name" value="Znf_C2H2_type"/>
</dbReference>
<feature type="domain" description="C2H2-type" evidence="9">
    <location>
        <begin position="403"/>
        <end position="431"/>
    </location>
</feature>
<dbReference type="GO" id="GO:0008270">
    <property type="term" value="F:zinc ion binding"/>
    <property type="evidence" value="ECO:0007669"/>
    <property type="project" value="UniProtKB-KW"/>
</dbReference>
<dbReference type="Pfam" id="PF00096">
    <property type="entry name" value="zf-C2H2"/>
    <property type="match status" value="3"/>
</dbReference>
<feature type="domain" description="C2H2-type" evidence="9">
    <location>
        <begin position="546"/>
        <end position="574"/>
    </location>
</feature>
<dbReference type="GO" id="GO:0048598">
    <property type="term" value="P:embryonic morphogenesis"/>
    <property type="evidence" value="ECO:0007669"/>
    <property type="project" value="UniProtKB-ARBA"/>
</dbReference>
<dbReference type="GO" id="GO:0005634">
    <property type="term" value="C:nucleus"/>
    <property type="evidence" value="ECO:0007669"/>
    <property type="project" value="UniProtKB-SubCell"/>
</dbReference>
<gene>
    <name evidence="10" type="ORF">B7P43_G13307</name>
</gene>
<dbReference type="FunFam" id="3.30.160.60:FF:000624">
    <property type="entry name" value="zinc finger protein 697"/>
    <property type="match status" value="1"/>
</dbReference>
<dbReference type="STRING" id="105785.A0A2J7PNT3"/>
<feature type="compositionally biased region" description="Basic and acidic residues" evidence="8">
    <location>
        <begin position="155"/>
        <end position="176"/>
    </location>
</feature>
<dbReference type="PROSITE" id="PS50157">
    <property type="entry name" value="ZINC_FINGER_C2H2_2"/>
    <property type="match status" value="8"/>
</dbReference>
<evidence type="ECO:0000256" key="4">
    <source>
        <dbReference type="ARBA" id="ARBA00022771"/>
    </source>
</evidence>
<feature type="domain" description="C2H2-type" evidence="9">
    <location>
        <begin position="228"/>
        <end position="251"/>
    </location>
</feature>
<feature type="domain" description="C2H2-type" evidence="9">
    <location>
        <begin position="462"/>
        <end position="489"/>
    </location>
</feature>
<dbReference type="PANTHER" id="PTHR24394:SF29">
    <property type="entry name" value="MYONEURIN"/>
    <property type="match status" value="1"/>
</dbReference>
<comment type="caution">
    <text evidence="10">The sequence shown here is derived from an EMBL/GenBank/DDBJ whole genome shotgun (WGS) entry which is preliminary data.</text>
</comment>
<dbReference type="GO" id="GO:0000981">
    <property type="term" value="F:DNA-binding transcription factor activity, RNA polymerase II-specific"/>
    <property type="evidence" value="ECO:0007669"/>
    <property type="project" value="TreeGrafter"/>
</dbReference>
<dbReference type="AlphaFoldDB" id="A0A2J7PNT3"/>
<evidence type="ECO:0000313" key="10">
    <source>
        <dbReference type="EMBL" id="PNF18002.1"/>
    </source>
</evidence>
<sequence length="907" mass="102037">MAVCDILVRKTFMNLEIFLQKAATLDIFETLIFNYKVKIGLLDPLTAHFLAIVTELASQLQLLSQETSEQKDFVDTLQISVCNSDLNIRGSDSRMSEPVVLSIKTEDSTGKKDSLEFSLFNDDNNHSEIRLPIKNSKLSVSTVSSKEAGSTRLKQRSEKLSQKKSENQGKPVRKTETGSEIYEVSKCFKCEMCNSSFVTETKLVIHVAKCQKDVSSTTKAKSRGSKIYSCNHCEMVFTARRFLTAHTSRTHKVGNDIATEEISNGLCTVSEDSTGLNDEIQLLPENLPFLCCKTCLVVYKTHKEFEVHICKNGGNCLNEGTILDKYVQLSGNKLITNLERLKALKKYKCGLCHEEYRSMRRMSYHLPRCTQGPYKCEICTEEYMFKKDLNLHKKKLHKGANSFFCDECGLTFKFRTSLQKHKVNRHETEQGPFSCEECDKRFAKRIQLTNHKINTHRVERKFLCQMCGNRFSNYGSLMAHLDTHTETRRFCCNYCSKKFRQKEKLKYHTRIHTGERPHLCQTCGKGFIRKSKLDEHMRRHRGEKRYHCSVCDKSYAAGWDLKLHNKKQHPDSVASVTTLAASPRVLNENVSETHLSCDKNDNEDPDDPPPIADPNEANETVAATPEHTTATEKLTEPMNVDSIQTDSQADSDKSKILVQLNSNQQQDSKVVIKSENVDKTNSSILVQLNRMQMQNMPITQENSNSKILVQLDPTQIQNQPVILNNNANSFNSKIIVQLDTTQHQQPLSQNNSVRDSSPSRILLQIDPSQTQGVQTALTHSGNTTTNSSRILLQLDPGQNQALPPNTVFTVADAIHLAPLIDDVTSQYIQLTAAQPDNPVPSTDAVTSRSNNVPLHIQLPMSAIQIPVSAISQQGSTSTGYEFQSLSVPGQPGLLFTSMGFDVSSITY</sequence>
<evidence type="ECO:0000313" key="11">
    <source>
        <dbReference type="Proteomes" id="UP000235965"/>
    </source>
</evidence>
<reference evidence="10 11" key="1">
    <citation type="submission" date="2017-12" db="EMBL/GenBank/DDBJ databases">
        <title>Hemimetabolous genomes reveal molecular basis of termite eusociality.</title>
        <authorList>
            <person name="Harrison M.C."/>
            <person name="Jongepier E."/>
            <person name="Robertson H.M."/>
            <person name="Arning N."/>
            <person name="Bitard-Feildel T."/>
            <person name="Chao H."/>
            <person name="Childers C.P."/>
            <person name="Dinh H."/>
            <person name="Doddapaneni H."/>
            <person name="Dugan S."/>
            <person name="Gowin J."/>
            <person name="Greiner C."/>
            <person name="Han Y."/>
            <person name="Hu H."/>
            <person name="Hughes D.S.T."/>
            <person name="Huylmans A.-K."/>
            <person name="Kemena C."/>
            <person name="Kremer L.P.M."/>
            <person name="Lee S.L."/>
            <person name="Lopez-Ezquerra A."/>
            <person name="Mallet L."/>
            <person name="Monroy-Kuhn J.M."/>
            <person name="Moser A."/>
            <person name="Murali S.C."/>
            <person name="Muzny D.M."/>
            <person name="Otani S."/>
            <person name="Piulachs M.-D."/>
            <person name="Poelchau M."/>
            <person name="Qu J."/>
            <person name="Schaub F."/>
            <person name="Wada-Katsumata A."/>
            <person name="Worley K.C."/>
            <person name="Xie Q."/>
            <person name="Ylla G."/>
            <person name="Poulsen M."/>
            <person name="Gibbs R.A."/>
            <person name="Schal C."/>
            <person name="Richards S."/>
            <person name="Belles X."/>
            <person name="Korb J."/>
            <person name="Bornberg-Bauer E."/>
        </authorList>
    </citation>
    <scope>NUCLEOTIDE SEQUENCE [LARGE SCALE GENOMIC DNA]</scope>
    <source>
        <tissue evidence="10">Whole body</tissue>
    </source>
</reference>
<dbReference type="FunFam" id="3.30.160.60:FF:000100">
    <property type="entry name" value="Zinc finger 45-like"/>
    <property type="match status" value="1"/>
</dbReference>
<keyword evidence="6" id="KW-0539">Nucleus</keyword>
<organism evidence="10 11">
    <name type="scientific">Cryptotermes secundus</name>
    <dbReference type="NCBI Taxonomy" id="105785"/>
    <lineage>
        <taxon>Eukaryota</taxon>
        <taxon>Metazoa</taxon>
        <taxon>Ecdysozoa</taxon>
        <taxon>Arthropoda</taxon>
        <taxon>Hexapoda</taxon>
        <taxon>Insecta</taxon>
        <taxon>Pterygota</taxon>
        <taxon>Neoptera</taxon>
        <taxon>Polyneoptera</taxon>
        <taxon>Dictyoptera</taxon>
        <taxon>Blattodea</taxon>
        <taxon>Blattoidea</taxon>
        <taxon>Termitoidae</taxon>
        <taxon>Kalotermitidae</taxon>
        <taxon>Cryptotermitinae</taxon>
        <taxon>Cryptotermes</taxon>
    </lineage>
</organism>
<keyword evidence="4 7" id="KW-0863">Zinc-finger</keyword>
<feature type="domain" description="C2H2-type" evidence="9">
    <location>
        <begin position="374"/>
        <end position="402"/>
    </location>
</feature>
<dbReference type="Gene3D" id="3.30.160.60">
    <property type="entry name" value="Classic Zinc Finger"/>
    <property type="match status" value="7"/>
</dbReference>
<dbReference type="InterPro" id="IPR036236">
    <property type="entry name" value="Znf_C2H2_sf"/>
</dbReference>